<accession>A0A3Q8SB09</accession>
<evidence type="ECO:0000313" key="2">
    <source>
        <dbReference type="EMBL" id="AZK46417.1"/>
    </source>
</evidence>
<dbReference type="AlphaFoldDB" id="A0A3Q8SB09"/>
<dbReference type="PANTHER" id="PTHR34512:SF30">
    <property type="entry name" value="OUTER MEMBRANE PROTEIN ASSEMBLY FACTOR BAMB"/>
    <property type="match status" value="1"/>
</dbReference>
<dbReference type="Proteomes" id="UP000273145">
    <property type="component" value="Chromosome"/>
</dbReference>
<evidence type="ECO:0000259" key="1">
    <source>
        <dbReference type="Pfam" id="PF13360"/>
    </source>
</evidence>
<dbReference type="Pfam" id="PF13360">
    <property type="entry name" value="PQQ_2"/>
    <property type="match status" value="1"/>
</dbReference>
<keyword evidence="3" id="KW-1185">Reference proteome</keyword>
<proteinExistence type="predicted"/>
<dbReference type="OrthoDB" id="1937631at2"/>
<name>A0A3Q8SB09_9BACL</name>
<dbReference type="SUPFAM" id="SSF50998">
    <property type="entry name" value="Quinoprotein alcohol dehydrogenase-like"/>
    <property type="match status" value="1"/>
</dbReference>
<protein>
    <recommendedName>
        <fullName evidence="1">Pyrrolo-quinoline quinone repeat domain-containing protein</fullName>
    </recommendedName>
</protein>
<organism evidence="2 3">
    <name type="scientific">Paenibacillus lentus</name>
    <dbReference type="NCBI Taxonomy" id="1338368"/>
    <lineage>
        <taxon>Bacteria</taxon>
        <taxon>Bacillati</taxon>
        <taxon>Bacillota</taxon>
        <taxon>Bacilli</taxon>
        <taxon>Bacillales</taxon>
        <taxon>Paenibacillaceae</taxon>
        <taxon>Paenibacillus</taxon>
    </lineage>
</organism>
<dbReference type="KEGG" id="plen:EIM92_09720"/>
<reference evidence="2 3" key="1">
    <citation type="submission" date="2018-11" db="EMBL/GenBank/DDBJ databases">
        <title>Genome sequencing of Paenibacillus lentus DSM25539(T).</title>
        <authorList>
            <person name="Kook J.-K."/>
            <person name="Park S.-N."/>
            <person name="Lim Y.K."/>
        </authorList>
    </citation>
    <scope>NUCLEOTIDE SEQUENCE [LARGE SCALE GENOMIC DNA]</scope>
    <source>
        <strain evidence="2 3">DSM 25539</strain>
    </source>
</reference>
<gene>
    <name evidence="2" type="ORF">EIM92_09720</name>
</gene>
<dbReference type="PANTHER" id="PTHR34512">
    <property type="entry name" value="CELL SURFACE PROTEIN"/>
    <property type="match status" value="1"/>
</dbReference>
<sequence length="288" mass="31804">MSLSADGTLYFITNSKLYAYNSLNGDIKWEYGISYDPKYKSAPTIDSSGTIYLVDNVGTIYAINPDGTLKWQYLTEKLSSSSTRTTINPFIGLDGTIYASNGYRNLYALDQNGTLKWTFNTSAPLHSALIDKNNKIYISVGNNVSSLDSNGVQLWSIETETAIIGSSLAIAEDGTIYVAGNMGKIYAIGGDVEEGEEPTNPPLDPEPPVEPKGDRAILVITLNTGVEKEYDLSMQEVQQFINWYEGKAAGSGPITFAINKHYNNKGPFKQRQDYIIFDKLVTFEVNEY</sequence>
<dbReference type="EMBL" id="CP034248">
    <property type="protein sequence ID" value="AZK46417.1"/>
    <property type="molecule type" value="Genomic_DNA"/>
</dbReference>
<dbReference type="InterPro" id="IPR015943">
    <property type="entry name" value="WD40/YVTN_repeat-like_dom_sf"/>
</dbReference>
<feature type="domain" description="Pyrrolo-quinoline quinone repeat" evidence="1">
    <location>
        <begin position="58"/>
        <end position="188"/>
    </location>
</feature>
<dbReference type="InterPro" id="IPR002372">
    <property type="entry name" value="PQQ_rpt_dom"/>
</dbReference>
<dbReference type="InterPro" id="IPR011047">
    <property type="entry name" value="Quinoprotein_ADH-like_sf"/>
</dbReference>
<dbReference type="InterPro" id="IPR018391">
    <property type="entry name" value="PQQ_b-propeller_rpt"/>
</dbReference>
<evidence type="ECO:0000313" key="3">
    <source>
        <dbReference type="Proteomes" id="UP000273145"/>
    </source>
</evidence>
<dbReference type="SMART" id="SM00564">
    <property type="entry name" value="PQQ"/>
    <property type="match status" value="5"/>
</dbReference>
<dbReference type="Gene3D" id="2.130.10.10">
    <property type="entry name" value="YVTN repeat-like/Quinoprotein amine dehydrogenase"/>
    <property type="match status" value="1"/>
</dbReference>